<accession>A0A069AIW5</accession>
<dbReference type="Proteomes" id="UP000411588">
    <property type="component" value="Unassembled WGS sequence"/>
</dbReference>
<reference evidence="3" key="1">
    <citation type="submission" date="2014-07" db="EMBL/GenBank/DDBJ databases">
        <authorList>
            <person name="Monot Marc"/>
        </authorList>
    </citation>
    <scope>NUCLEOTIDE SEQUENCE</scope>
    <source>
        <strain evidence="3">7032989</strain>
    </source>
</reference>
<gene>
    <name evidence="3" type="ORF">BN1095_1020037</name>
    <name evidence="4" type="ORF">SAMEA1402399_04206</name>
</gene>
<keyword evidence="2" id="KW-0472">Membrane</keyword>
<dbReference type="Pfam" id="PF10779">
    <property type="entry name" value="XhlA"/>
    <property type="match status" value="1"/>
</dbReference>
<reference evidence="4 5" key="2">
    <citation type="submission" date="2019-02" db="EMBL/GenBank/DDBJ databases">
        <authorList>
            <consortium name="Pathogen Informatics"/>
        </authorList>
    </citation>
    <scope>NUCLEOTIDE SEQUENCE [LARGE SCALE GENOMIC DNA]</scope>
    <source>
        <strain evidence="4">Clo34</strain>
        <strain evidence="5">clo34</strain>
    </source>
</reference>
<evidence type="ECO:0000313" key="4">
    <source>
        <dbReference type="EMBL" id="VFD36792.1"/>
    </source>
</evidence>
<dbReference type="AlphaFoldDB" id="A0A069AIW5"/>
<dbReference type="RefSeq" id="WP_009898415.1">
    <property type="nucleotide sequence ID" value="NZ_BINN01000021.1"/>
</dbReference>
<dbReference type="EMBL" id="CAADAN010000038">
    <property type="protein sequence ID" value="VFD36792.1"/>
    <property type="molecule type" value="Genomic_DNA"/>
</dbReference>
<organism evidence="3">
    <name type="scientific">Clostridioides difficile</name>
    <name type="common">Peptoclostridium difficile</name>
    <dbReference type="NCBI Taxonomy" id="1496"/>
    <lineage>
        <taxon>Bacteria</taxon>
        <taxon>Bacillati</taxon>
        <taxon>Bacillota</taxon>
        <taxon>Clostridia</taxon>
        <taxon>Peptostreptococcales</taxon>
        <taxon>Peptostreptococcaceae</taxon>
        <taxon>Clostridioides</taxon>
    </lineage>
</organism>
<feature type="coiled-coil region" evidence="1">
    <location>
        <begin position="10"/>
        <end position="44"/>
    </location>
</feature>
<evidence type="ECO:0000256" key="2">
    <source>
        <dbReference type="SAM" id="Phobius"/>
    </source>
</evidence>
<keyword evidence="2" id="KW-0812">Transmembrane</keyword>
<feature type="transmembrane region" description="Helical" evidence="2">
    <location>
        <begin position="54"/>
        <end position="71"/>
    </location>
</feature>
<dbReference type="EMBL" id="LK932742">
    <property type="protein sequence ID" value="CDS92651.1"/>
    <property type="molecule type" value="Genomic_DNA"/>
</dbReference>
<evidence type="ECO:0000313" key="3">
    <source>
        <dbReference type="EMBL" id="CDS92651.1"/>
    </source>
</evidence>
<keyword evidence="2" id="KW-1133">Transmembrane helix</keyword>
<dbReference type="InterPro" id="IPR019715">
    <property type="entry name" value="Haemolysin_XhlA"/>
</dbReference>
<keyword evidence="1" id="KW-0175">Coiled coil</keyword>
<evidence type="ECO:0000313" key="5">
    <source>
        <dbReference type="Proteomes" id="UP000411588"/>
    </source>
</evidence>
<sequence length="76" mass="8754">MNEELFEADLKRHETRINKHGEEIDELKIANIESKAELKALCENLNSLTSMLKWLIGTMITTLVGFFIFAVQRGIF</sequence>
<evidence type="ECO:0000256" key="1">
    <source>
        <dbReference type="SAM" id="Coils"/>
    </source>
</evidence>
<name>A0A069AIW5_CLODI</name>
<protein>
    <submittedName>
        <fullName evidence="4">Haemolysin XhlA</fullName>
    </submittedName>
    <submittedName>
        <fullName evidence="3">Putative phage protein</fullName>
    </submittedName>
</protein>
<proteinExistence type="predicted"/>